<comment type="caution">
    <text evidence="2">The sequence shown here is derived from an EMBL/GenBank/DDBJ whole genome shotgun (WGS) entry which is preliminary data.</text>
</comment>
<dbReference type="EMBL" id="BMZI01000002">
    <property type="protein sequence ID" value="GHB13633.1"/>
    <property type="molecule type" value="Genomic_DNA"/>
</dbReference>
<dbReference type="RefSeq" id="WP_189443528.1">
    <property type="nucleotide sequence ID" value="NZ_BMZI01000002.1"/>
</dbReference>
<evidence type="ECO:0008006" key="4">
    <source>
        <dbReference type="Google" id="ProtNLM"/>
    </source>
</evidence>
<organism evidence="2 3">
    <name type="scientific">Salinicola rhizosphaerae</name>
    <dbReference type="NCBI Taxonomy" id="1443141"/>
    <lineage>
        <taxon>Bacteria</taxon>
        <taxon>Pseudomonadati</taxon>
        <taxon>Pseudomonadota</taxon>
        <taxon>Gammaproteobacteria</taxon>
        <taxon>Oceanospirillales</taxon>
        <taxon>Halomonadaceae</taxon>
        <taxon>Salinicola</taxon>
    </lineage>
</organism>
<feature type="transmembrane region" description="Helical" evidence="1">
    <location>
        <begin position="76"/>
        <end position="96"/>
    </location>
</feature>
<evidence type="ECO:0000313" key="3">
    <source>
        <dbReference type="Proteomes" id="UP000646745"/>
    </source>
</evidence>
<sequence length="151" mass="16382">MILDLEDRHDIPALRRPIVLLAALVAGFVLAQLCLSLSSALHWTAIDPISTLPWLGCFLATVLIIRLAPKPARRRAACVFAPYLACLGLLISLWIGDLTGLSLWDGTPGLGLVGEMLSLFLLLAVIVGPVIALLSAGWLVWTDSRHVRRSR</sequence>
<protein>
    <recommendedName>
        <fullName evidence="4">Transmembrane protein</fullName>
    </recommendedName>
</protein>
<accession>A0ABQ3DVW5</accession>
<gene>
    <name evidence="2" type="ORF">GCM10009038_09840</name>
</gene>
<feature type="transmembrane region" description="Helical" evidence="1">
    <location>
        <begin position="116"/>
        <end position="141"/>
    </location>
</feature>
<keyword evidence="1" id="KW-0472">Membrane</keyword>
<evidence type="ECO:0000313" key="2">
    <source>
        <dbReference type="EMBL" id="GHB13633.1"/>
    </source>
</evidence>
<keyword evidence="3" id="KW-1185">Reference proteome</keyword>
<evidence type="ECO:0000256" key="1">
    <source>
        <dbReference type="SAM" id="Phobius"/>
    </source>
</evidence>
<reference evidence="3" key="1">
    <citation type="journal article" date="2019" name="Int. J. Syst. Evol. Microbiol.">
        <title>The Global Catalogue of Microorganisms (GCM) 10K type strain sequencing project: providing services to taxonomists for standard genome sequencing and annotation.</title>
        <authorList>
            <consortium name="The Broad Institute Genomics Platform"/>
            <consortium name="The Broad Institute Genome Sequencing Center for Infectious Disease"/>
            <person name="Wu L."/>
            <person name="Ma J."/>
        </authorList>
    </citation>
    <scope>NUCLEOTIDE SEQUENCE [LARGE SCALE GENOMIC DNA]</scope>
    <source>
        <strain evidence="3">KCTC 32998</strain>
    </source>
</reference>
<proteinExistence type="predicted"/>
<feature type="transmembrane region" description="Helical" evidence="1">
    <location>
        <begin position="18"/>
        <end position="45"/>
    </location>
</feature>
<feature type="transmembrane region" description="Helical" evidence="1">
    <location>
        <begin position="51"/>
        <end position="69"/>
    </location>
</feature>
<keyword evidence="1" id="KW-0812">Transmembrane</keyword>
<keyword evidence="1" id="KW-1133">Transmembrane helix</keyword>
<name>A0ABQ3DVW5_9GAMM</name>
<dbReference type="Proteomes" id="UP000646745">
    <property type="component" value="Unassembled WGS sequence"/>
</dbReference>